<dbReference type="EMBL" id="SNRW01000131">
    <property type="protein sequence ID" value="KAA6403166.1"/>
    <property type="molecule type" value="Genomic_DNA"/>
</dbReference>
<reference evidence="1 2" key="1">
    <citation type="submission" date="2019-03" db="EMBL/GenBank/DDBJ databases">
        <title>Single cell metagenomics reveals metabolic interactions within the superorganism composed of flagellate Streblomastix strix and complex community of Bacteroidetes bacteria on its surface.</title>
        <authorList>
            <person name="Treitli S.C."/>
            <person name="Kolisko M."/>
            <person name="Husnik F."/>
            <person name="Keeling P."/>
            <person name="Hampl V."/>
        </authorList>
    </citation>
    <scope>NUCLEOTIDE SEQUENCE [LARGE SCALE GENOMIC DNA]</scope>
    <source>
        <strain evidence="1">ST1C</strain>
    </source>
</reference>
<proteinExistence type="predicted"/>
<sequence length="225" mass="26970">MLRVITGQFEWLQLGYLTFNQLIQDLSTKHQSLRRCWRRCYFFYEKLLLELLGGLICKLMLLQLTELGIKPVRVSREKFQIFLSVICQLRDVDFQLSPHYSIHFLNIHLKQFFFFSRLFLDLGNYSCRFDLCYVCDCFRDRGHSNGDGRGYNLHITSFQLYLDINLSLLLSKMLSNHQLLDSYVWHGSEQRHQHLIDHRQILYDVLRQILDLCILARNFSQPRNL</sequence>
<evidence type="ECO:0000313" key="1">
    <source>
        <dbReference type="EMBL" id="KAA6403166.1"/>
    </source>
</evidence>
<dbReference type="AlphaFoldDB" id="A0A5J4X8Q3"/>
<comment type="caution">
    <text evidence="1">The sequence shown here is derived from an EMBL/GenBank/DDBJ whole genome shotgun (WGS) entry which is preliminary data.</text>
</comment>
<organism evidence="1 2">
    <name type="scientific">Streblomastix strix</name>
    <dbReference type="NCBI Taxonomy" id="222440"/>
    <lineage>
        <taxon>Eukaryota</taxon>
        <taxon>Metamonada</taxon>
        <taxon>Preaxostyla</taxon>
        <taxon>Oxymonadida</taxon>
        <taxon>Streblomastigidae</taxon>
        <taxon>Streblomastix</taxon>
    </lineage>
</organism>
<dbReference type="Proteomes" id="UP000324800">
    <property type="component" value="Unassembled WGS sequence"/>
</dbReference>
<evidence type="ECO:0000313" key="2">
    <source>
        <dbReference type="Proteomes" id="UP000324800"/>
    </source>
</evidence>
<protein>
    <submittedName>
        <fullName evidence="1">Uncharacterized protein</fullName>
    </submittedName>
</protein>
<accession>A0A5J4X8Q3</accession>
<name>A0A5J4X8Q3_9EUKA</name>
<gene>
    <name evidence="1" type="ORF">EZS28_001292</name>
</gene>